<dbReference type="InterPro" id="IPR050166">
    <property type="entry name" value="ABC_transporter_ATP-bind"/>
</dbReference>
<feature type="domain" description="ABC transporter" evidence="4">
    <location>
        <begin position="29"/>
        <end position="260"/>
    </location>
</feature>
<proteinExistence type="predicted"/>
<evidence type="ECO:0000313" key="5">
    <source>
        <dbReference type="EMBL" id="GER92227.1"/>
    </source>
</evidence>
<comment type="caution">
    <text evidence="5">The sequence shown here is derived from an EMBL/GenBank/DDBJ whole genome shotgun (WGS) entry which is preliminary data.</text>
</comment>
<name>A0A5J4L0E2_9CHLR</name>
<dbReference type="PANTHER" id="PTHR42788">
    <property type="entry name" value="TAURINE IMPORT ATP-BINDING PROTEIN-RELATED"/>
    <property type="match status" value="1"/>
</dbReference>
<dbReference type="InterPro" id="IPR003439">
    <property type="entry name" value="ABC_transporter-like_ATP-bd"/>
</dbReference>
<dbReference type="Gene3D" id="3.40.50.300">
    <property type="entry name" value="P-loop containing nucleotide triphosphate hydrolases"/>
    <property type="match status" value="1"/>
</dbReference>
<keyword evidence="6" id="KW-1185">Reference proteome</keyword>
<gene>
    <name evidence="5" type="ORF">KDW_63890</name>
</gene>
<accession>A0A5J4L0E2</accession>
<dbReference type="GO" id="GO:0016887">
    <property type="term" value="F:ATP hydrolysis activity"/>
    <property type="evidence" value="ECO:0007669"/>
    <property type="project" value="InterPro"/>
</dbReference>
<dbReference type="InterPro" id="IPR027417">
    <property type="entry name" value="P-loop_NTPase"/>
</dbReference>
<protein>
    <submittedName>
        <fullName evidence="5">Nitrate/sulfonate/bicarbonate ABC transporter ATP-binding protein</fullName>
    </submittedName>
</protein>
<dbReference type="Proteomes" id="UP000326912">
    <property type="component" value="Unassembled WGS sequence"/>
</dbReference>
<dbReference type="GO" id="GO:0005524">
    <property type="term" value="F:ATP binding"/>
    <property type="evidence" value="ECO:0007669"/>
    <property type="project" value="UniProtKB-KW"/>
</dbReference>
<evidence type="ECO:0000256" key="1">
    <source>
        <dbReference type="ARBA" id="ARBA00022448"/>
    </source>
</evidence>
<dbReference type="PROSITE" id="PS50893">
    <property type="entry name" value="ABC_TRANSPORTER_2"/>
    <property type="match status" value="1"/>
</dbReference>
<dbReference type="InterPro" id="IPR003593">
    <property type="entry name" value="AAA+_ATPase"/>
</dbReference>
<evidence type="ECO:0000256" key="3">
    <source>
        <dbReference type="ARBA" id="ARBA00022840"/>
    </source>
</evidence>
<keyword evidence="3 5" id="KW-0067">ATP-binding</keyword>
<keyword evidence="1" id="KW-0813">Transport</keyword>
<evidence type="ECO:0000313" key="6">
    <source>
        <dbReference type="Proteomes" id="UP000326912"/>
    </source>
</evidence>
<dbReference type="SUPFAM" id="SSF52540">
    <property type="entry name" value="P-loop containing nucleoside triphosphate hydrolases"/>
    <property type="match status" value="1"/>
</dbReference>
<dbReference type="PROSITE" id="PS00211">
    <property type="entry name" value="ABC_TRANSPORTER_1"/>
    <property type="match status" value="1"/>
</dbReference>
<keyword evidence="2" id="KW-0547">Nucleotide-binding</keyword>
<reference evidence="5 6" key="1">
    <citation type="submission" date="2019-10" db="EMBL/GenBank/DDBJ databases">
        <title>Dictyobacter vulcani sp. nov., within the class Ktedonobacteria, isolated from soil of volcanic Mt. Zao.</title>
        <authorList>
            <person name="Zheng Y."/>
            <person name="Wang C.M."/>
            <person name="Sakai Y."/>
            <person name="Abe K."/>
            <person name="Yokota A."/>
            <person name="Yabe S."/>
        </authorList>
    </citation>
    <scope>NUCLEOTIDE SEQUENCE [LARGE SCALE GENOMIC DNA]</scope>
    <source>
        <strain evidence="5 6">W12</strain>
    </source>
</reference>
<dbReference type="CDD" id="cd03293">
    <property type="entry name" value="ABC_NrtD_SsuB_transporters"/>
    <property type="match status" value="1"/>
</dbReference>
<dbReference type="RefSeq" id="WP_170296585.1">
    <property type="nucleotide sequence ID" value="NZ_BKZW01000006.1"/>
</dbReference>
<dbReference type="InterPro" id="IPR017871">
    <property type="entry name" value="ABC_transporter-like_CS"/>
</dbReference>
<sequence length="260" mass="28262">MIQSIGNKSRSIEVAGGDNISPSAGGNSLRIEGISKTFVGGERVVEALRPVDLSISAGEFVCFLGPSGCGKSTLLNIIAGLEAASSGNIIVNDKPVRGTGTDRVLLFQEAALFPWLNIQKNVEFGLRQAHVPGKKRAEIARHYLDMVNLSGFENSYPHQLSGGMRQRAAIARALAIDPDILLMDEPFGALDAFTRDKLQAQVETIWSATHKTILFVTHNVREAVALGDRVIVFAPRPGRIIRDFHIDLPRPRSLEDHHLG</sequence>
<evidence type="ECO:0000259" key="4">
    <source>
        <dbReference type="PROSITE" id="PS50893"/>
    </source>
</evidence>
<organism evidence="5 6">
    <name type="scientific">Dictyobacter vulcani</name>
    <dbReference type="NCBI Taxonomy" id="2607529"/>
    <lineage>
        <taxon>Bacteria</taxon>
        <taxon>Bacillati</taxon>
        <taxon>Chloroflexota</taxon>
        <taxon>Ktedonobacteria</taxon>
        <taxon>Ktedonobacterales</taxon>
        <taxon>Dictyobacteraceae</taxon>
        <taxon>Dictyobacter</taxon>
    </lineage>
</organism>
<dbReference type="SMART" id="SM00382">
    <property type="entry name" value="AAA"/>
    <property type="match status" value="1"/>
</dbReference>
<evidence type="ECO:0000256" key="2">
    <source>
        <dbReference type="ARBA" id="ARBA00022741"/>
    </source>
</evidence>
<dbReference type="AlphaFoldDB" id="A0A5J4L0E2"/>
<dbReference type="EMBL" id="BKZW01000006">
    <property type="protein sequence ID" value="GER92227.1"/>
    <property type="molecule type" value="Genomic_DNA"/>
</dbReference>
<dbReference type="Pfam" id="PF00005">
    <property type="entry name" value="ABC_tran"/>
    <property type="match status" value="1"/>
</dbReference>
<dbReference type="PANTHER" id="PTHR42788:SF13">
    <property type="entry name" value="ALIPHATIC SULFONATES IMPORT ATP-BINDING PROTEIN SSUB"/>
    <property type="match status" value="1"/>
</dbReference>